<dbReference type="InterPro" id="IPR036388">
    <property type="entry name" value="WH-like_DNA-bd_sf"/>
</dbReference>
<gene>
    <name evidence="3" type="ORF">GM51_16970</name>
</gene>
<organism evidence="3">
    <name type="scientific">freshwater metagenome</name>
    <dbReference type="NCBI Taxonomy" id="449393"/>
    <lineage>
        <taxon>unclassified sequences</taxon>
        <taxon>metagenomes</taxon>
        <taxon>ecological metagenomes</taxon>
    </lineage>
</organism>
<feature type="domain" description="OmpR/PhoB-type" evidence="2">
    <location>
        <begin position="67"/>
        <end position="163"/>
    </location>
</feature>
<keyword evidence="1" id="KW-0238">DNA-binding</keyword>
<dbReference type="GO" id="GO:0000160">
    <property type="term" value="P:phosphorelay signal transduction system"/>
    <property type="evidence" value="ECO:0007669"/>
    <property type="project" value="InterPro"/>
</dbReference>
<proteinExistence type="predicted"/>
<dbReference type="InterPro" id="IPR001867">
    <property type="entry name" value="OmpR/PhoB-type_DNA-bd"/>
</dbReference>
<dbReference type="AlphaFoldDB" id="A0A094S9D9"/>
<evidence type="ECO:0000259" key="2">
    <source>
        <dbReference type="PROSITE" id="PS51755"/>
    </source>
</evidence>
<dbReference type="GO" id="GO:0003677">
    <property type="term" value="F:DNA binding"/>
    <property type="evidence" value="ECO:0007669"/>
    <property type="project" value="UniProtKB-KW"/>
</dbReference>
<reference evidence="3" key="1">
    <citation type="submission" date="2014-06" db="EMBL/GenBank/DDBJ databases">
        <title>Key roles for freshwater Actinobacteria revealed by deep metagenomic sequencing.</title>
        <authorList>
            <person name="Ghai R."/>
            <person name="Mizuno C.M."/>
            <person name="Picazo A."/>
            <person name="Camacho A."/>
            <person name="Rodriguez-Valera F."/>
        </authorList>
    </citation>
    <scope>NUCLEOTIDE SEQUENCE</scope>
</reference>
<dbReference type="EMBL" id="JNSL01000143">
    <property type="protein sequence ID" value="KGA14588.1"/>
    <property type="molecule type" value="Genomic_DNA"/>
</dbReference>
<accession>A0A094S9D9</accession>
<evidence type="ECO:0000256" key="1">
    <source>
        <dbReference type="ARBA" id="ARBA00023125"/>
    </source>
</evidence>
<comment type="caution">
    <text evidence="3">The sequence shown here is derived from an EMBL/GenBank/DDBJ whole genome shotgun (WGS) entry which is preliminary data.</text>
</comment>
<dbReference type="Gene3D" id="1.10.10.10">
    <property type="entry name" value="Winged helix-like DNA-binding domain superfamily/Winged helix DNA-binding domain"/>
    <property type="match status" value="1"/>
</dbReference>
<dbReference type="InterPro" id="IPR016032">
    <property type="entry name" value="Sig_transdc_resp-reg_C-effctor"/>
</dbReference>
<evidence type="ECO:0000313" key="3">
    <source>
        <dbReference type="EMBL" id="KGA14588.1"/>
    </source>
</evidence>
<sequence length="172" mass="18843">MAFVDVALLRWPMEEDRRQALAARGASRVLLVDADTPAPEAADCLEDWIRLPASQDDIDARCRAIASRSMVHNSETPALDPDGVLRVGAGWVSLPPLEARLMSALLDRFGAVVSRDNLSRTGWPTGAPGRNALDVHMLRLRRRISPLGLAIRTVRSRGYLLEAGELQMVQPA</sequence>
<protein>
    <recommendedName>
        <fullName evidence="2">OmpR/PhoB-type domain-containing protein</fullName>
    </recommendedName>
</protein>
<dbReference type="PROSITE" id="PS51755">
    <property type="entry name" value="OMPR_PHOB"/>
    <property type="match status" value="1"/>
</dbReference>
<dbReference type="GO" id="GO:0006355">
    <property type="term" value="P:regulation of DNA-templated transcription"/>
    <property type="evidence" value="ECO:0007669"/>
    <property type="project" value="InterPro"/>
</dbReference>
<dbReference type="SMART" id="SM00862">
    <property type="entry name" value="Trans_reg_C"/>
    <property type="match status" value="1"/>
</dbReference>
<dbReference type="Pfam" id="PF00486">
    <property type="entry name" value="Trans_reg_C"/>
    <property type="match status" value="1"/>
</dbReference>
<dbReference type="CDD" id="cd00383">
    <property type="entry name" value="trans_reg_C"/>
    <property type="match status" value="1"/>
</dbReference>
<dbReference type="SUPFAM" id="SSF46894">
    <property type="entry name" value="C-terminal effector domain of the bipartite response regulators"/>
    <property type="match status" value="1"/>
</dbReference>
<name>A0A094S9D9_9ZZZZ</name>